<dbReference type="Pfam" id="PF00580">
    <property type="entry name" value="UvrD-helicase"/>
    <property type="match status" value="1"/>
</dbReference>
<dbReference type="CDD" id="cd17932">
    <property type="entry name" value="DEXQc_UvrD"/>
    <property type="match status" value="1"/>
</dbReference>
<keyword evidence="10" id="KW-0234">DNA repair</keyword>
<proteinExistence type="inferred from homology"/>
<dbReference type="Gene3D" id="3.40.50.300">
    <property type="entry name" value="P-loop containing nucleotide triphosphate hydrolases"/>
    <property type="match status" value="3"/>
</dbReference>
<evidence type="ECO:0000256" key="12">
    <source>
        <dbReference type="ARBA" id="ARBA00034617"/>
    </source>
</evidence>
<evidence type="ECO:0000256" key="11">
    <source>
        <dbReference type="ARBA" id="ARBA00023235"/>
    </source>
</evidence>
<dbReference type="SUPFAM" id="SSF52540">
    <property type="entry name" value="P-loop containing nucleoside triphosphate hydrolases"/>
    <property type="match status" value="1"/>
</dbReference>
<name>A0A6N4TFV8_9BACT</name>
<evidence type="ECO:0000256" key="15">
    <source>
        <dbReference type="PROSITE-ProRule" id="PRU00560"/>
    </source>
</evidence>
<keyword evidence="4" id="KW-0227">DNA damage</keyword>
<comment type="similarity">
    <text evidence="1">Belongs to the helicase family. UvrD subfamily.</text>
</comment>
<keyword evidence="18" id="KW-0614">Plasmid</keyword>
<feature type="binding site" evidence="15">
    <location>
        <begin position="43"/>
        <end position="50"/>
    </location>
    <ligand>
        <name>ATP</name>
        <dbReference type="ChEBI" id="CHEBI:30616"/>
    </ligand>
</feature>
<dbReference type="Proteomes" id="UP000463916">
    <property type="component" value="Plasmid pATS1"/>
</dbReference>
<dbReference type="PROSITE" id="PS51198">
    <property type="entry name" value="UVRD_HELICASE_ATP_BIND"/>
    <property type="match status" value="1"/>
</dbReference>
<evidence type="ECO:0000256" key="5">
    <source>
        <dbReference type="ARBA" id="ARBA00022801"/>
    </source>
</evidence>
<dbReference type="InterPro" id="IPR027417">
    <property type="entry name" value="P-loop_NTPase"/>
</dbReference>
<keyword evidence="11" id="KW-0413">Isomerase</keyword>
<dbReference type="GO" id="GO:0003677">
    <property type="term" value="F:DNA binding"/>
    <property type="evidence" value="ECO:0007669"/>
    <property type="project" value="UniProtKB-KW"/>
</dbReference>
<keyword evidence="9" id="KW-0238">DNA-binding</keyword>
<dbReference type="InterPro" id="IPR013986">
    <property type="entry name" value="DExx_box_DNA_helicase_dom_sf"/>
</dbReference>
<dbReference type="InterPro" id="IPR011335">
    <property type="entry name" value="Restrct_endonuc-II-like"/>
</dbReference>
<evidence type="ECO:0000313" key="18">
    <source>
        <dbReference type="EMBL" id="BBJ29062.1"/>
    </source>
</evidence>
<dbReference type="InterPro" id="IPR000212">
    <property type="entry name" value="DNA_helicase_UvrD/REP"/>
</dbReference>
<dbReference type="InterPro" id="IPR014017">
    <property type="entry name" value="DNA_helicase_UvrD-like_C"/>
</dbReference>
<keyword evidence="8 15" id="KW-0067">ATP-binding</keyword>
<dbReference type="Gene3D" id="1.10.10.160">
    <property type="match status" value="1"/>
</dbReference>
<dbReference type="InterPro" id="IPR014016">
    <property type="entry name" value="UvrD-like_ATP-bd"/>
</dbReference>
<gene>
    <name evidence="18" type="ORF">ATHSA_p10015</name>
</gene>
<dbReference type="EC" id="5.6.2.4" evidence="13"/>
<dbReference type="Gene3D" id="1.10.486.10">
    <property type="entry name" value="PCRA, domain 4"/>
    <property type="match status" value="1"/>
</dbReference>
<keyword evidence="6 15" id="KW-0347">Helicase</keyword>
<dbReference type="GO" id="GO:0000725">
    <property type="term" value="P:recombinational repair"/>
    <property type="evidence" value="ECO:0007669"/>
    <property type="project" value="TreeGrafter"/>
</dbReference>
<evidence type="ECO:0000256" key="2">
    <source>
        <dbReference type="ARBA" id="ARBA00022722"/>
    </source>
</evidence>
<sequence length="928" mass="108155">MIKERIGISESNLEKEILSKPSLLSDSQKEAVLSDSRYVKITAGAGAGKTETLTRKIIYLLLVKNIDPVSIVAFTFTEKAAENIKNRIYHRILEYGREDIAKHLGKMYVGTIHGFCLRVLQEKFSNNGYGNYNVFDANQEMAFIFKIGRKILGMSNHYIDSCFKFIENVNVVYGEYIDKETLRENAVDFYKKLIKYEELLNENKYFTFGRIIYECVQNLEKYPEKLADVKYLIVDEFQDIDKAQFNLIRLIGKNASVFVVGDPRQSIYKWRGADEEFFNSFEKYFKHTKSLEINGNRRSGSKIVEAANAFADSFEGINFPNMEAVKDETGDVKILSFDMEEDEAEWIAAQIKELVDNHGFRYSDFAILLRSVKNYAKAYIEALKKLEIPYIIGGKVGLFRRDDALAVGMLITWLDGSSWKMYNKKIEGDNLLREGIQHWKNAVRFELPSDLEEKLRKWKKDFQDKKFKTFKDIYYELLLVLGYKNLDPNNKLDVAILANLGRVSTIIRDFDITRRLTDKRNPSWPADLHEFVWFIRSYAINSYEELTPDQFSGIDVVQVITVHQAKGLEWPVVFLPSLVDKRFPSEHDIDDDRWMIPEELFNSGKYNGGIEDEKRLFYVAMTRAKKAVLFSYFKTRTPRINSSNPIKVSKSKFVDILLERTQIQLTKSTYLDYTIDRNQEDNEDEIHSYSVTELINYMLCPYHYRLNNLWGYMQSMSSQLLGYGEALHYVLRRTSELMNQGYSATSAVNTAMDDFYLPFASDKVFDNIKENTKKILKNFVVEYQEDMKKISEVEMRVELPLENSIIVGRVDVILKDEDAHSYEIRDYKTSDEIISKEDYEFQIRLYTHALRNLDYNVESGSIAFLTKSEVSIVEIDENKVEMERAKAEEIVRKIKNSEFPMEPRKNFCERCEYKKICKGAKFDGSQSN</sequence>
<feature type="domain" description="UvrD-like helicase ATP-binding" evidence="16">
    <location>
        <begin position="22"/>
        <end position="300"/>
    </location>
</feature>
<dbReference type="AlphaFoldDB" id="A0A6N4TFV8"/>
<dbReference type="InterPro" id="IPR011604">
    <property type="entry name" value="PDDEXK-like_dom_sf"/>
</dbReference>
<dbReference type="Pfam" id="PF13361">
    <property type="entry name" value="UvrD_C"/>
    <property type="match status" value="2"/>
</dbReference>
<dbReference type="Gene3D" id="3.90.320.10">
    <property type="match status" value="1"/>
</dbReference>
<keyword evidence="5 15" id="KW-0378">Hydrolase</keyword>
<dbReference type="EMBL" id="AP019552">
    <property type="protein sequence ID" value="BBJ29062.1"/>
    <property type="molecule type" value="Genomic_DNA"/>
</dbReference>
<evidence type="ECO:0000256" key="8">
    <source>
        <dbReference type="ARBA" id="ARBA00022840"/>
    </source>
</evidence>
<dbReference type="GO" id="GO:0004527">
    <property type="term" value="F:exonuclease activity"/>
    <property type="evidence" value="ECO:0007669"/>
    <property type="project" value="UniProtKB-KW"/>
</dbReference>
<comment type="catalytic activity">
    <reaction evidence="12">
        <text>Couples ATP hydrolysis with the unwinding of duplex DNA by translocating in the 3'-5' direction.</text>
        <dbReference type="EC" id="5.6.2.4"/>
    </reaction>
</comment>
<evidence type="ECO:0000256" key="9">
    <source>
        <dbReference type="ARBA" id="ARBA00023125"/>
    </source>
</evidence>
<evidence type="ECO:0000256" key="1">
    <source>
        <dbReference type="ARBA" id="ARBA00009922"/>
    </source>
</evidence>
<dbReference type="PANTHER" id="PTHR11070">
    <property type="entry name" value="UVRD / RECB / PCRA DNA HELICASE FAMILY MEMBER"/>
    <property type="match status" value="1"/>
</dbReference>
<dbReference type="PANTHER" id="PTHR11070:SF2">
    <property type="entry name" value="ATP-DEPENDENT DNA HELICASE SRS2"/>
    <property type="match status" value="1"/>
</dbReference>
<evidence type="ECO:0000256" key="14">
    <source>
        <dbReference type="ARBA" id="ARBA00048988"/>
    </source>
</evidence>
<accession>A0A6N4TFV8</accession>
<dbReference type="KEGG" id="asac:ATHSA_p10015"/>
<keyword evidence="3 15" id="KW-0547">Nucleotide-binding</keyword>
<keyword evidence="7" id="KW-0269">Exonuclease</keyword>
<dbReference type="PROSITE" id="PS51217">
    <property type="entry name" value="UVRD_HELICASE_CTER"/>
    <property type="match status" value="1"/>
</dbReference>
<evidence type="ECO:0000256" key="7">
    <source>
        <dbReference type="ARBA" id="ARBA00022839"/>
    </source>
</evidence>
<dbReference type="OrthoDB" id="9810135at2"/>
<keyword evidence="2" id="KW-0540">Nuclease</keyword>
<dbReference type="GO" id="GO:0005524">
    <property type="term" value="F:ATP binding"/>
    <property type="evidence" value="ECO:0007669"/>
    <property type="project" value="UniProtKB-UniRule"/>
</dbReference>
<comment type="catalytic activity">
    <reaction evidence="14">
        <text>ATP + H2O = ADP + phosphate + H(+)</text>
        <dbReference type="Rhea" id="RHEA:13065"/>
        <dbReference type="ChEBI" id="CHEBI:15377"/>
        <dbReference type="ChEBI" id="CHEBI:15378"/>
        <dbReference type="ChEBI" id="CHEBI:30616"/>
        <dbReference type="ChEBI" id="CHEBI:43474"/>
        <dbReference type="ChEBI" id="CHEBI:456216"/>
        <dbReference type="EC" id="5.6.2.4"/>
    </reaction>
</comment>
<geneLocation type="plasmid" evidence="18 19">
    <name>pATS1</name>
</geneLocation>
<reference evidence="19" key="1">
    <citation type="submission" date="2019-04" db="EMBL/GenBank/DDBJ databases">
        <title>NAS-01 Genome Sequencing.</title>
        <authorList>
            <person name="Kato S."/>
            <person name="Itoh T."/>
            <person name="Ohkuma M."/>
        </authorList>
    </citation>
    <scope>NUCLEOTIDE SEQUENCE [LARGE SCALE GENOMIC DNA]</scope>
    <source>
        <strain evidence="19">NAS-01</strain>
        <plasmid evidence="19">pATS1</plasmid>
    </source>
</reference>
<evidence type="ECO:0000256" key="3">
    <source>
        <dbReference type="ARBA" id="ARBA00022741"/>
    </source>
</evidence>
<evidence type="ECO:0000256" key="10">
    <source>
        <dbReference type="ARBA" id="ARBA00023204"/>
    </source>
</evidence>
<evidence type="ECO:0000256" key="6">
    <source>
        <dbReference type="ARBA" id="ARBA00022806"/>
    </source>
</evidence>
<evidence type="ECO:0000256" key="4">
    <source>
        <dbReference type="ARBA" id="ARBA00022763"/>
    </source>
</evidence>
<organism evidence="18 19">
    <name type="scientific">Athalassotoga saccharophila</name>
    <dbReference type="NCBI Taxonomy" id="1441386"/>
    <lineage>
        <taxon>Bacteria</taxon>
        <taxon>Thermotogati</taxon>
        <taxon>Thermotogota</taxon>
        <taxon>Thermotogae</taxon>
        <taxon>Mesoaciditogales</taxon>
        <taxon>Mesoaciditogaceae</taxon>
        <taxon>Athalassotoga</taxon>
    </lineage>
</organism>
<keyword evidence="19" id="KW-1185">Reference proteome</keyword>
<dbReference type="SUPFAM" id="SSF52980">
    <property type="entry name" value="Restriction endonuclease-like"/>
    <property type="match status" value="1"/>
</dbReference>
<evidence type="ECO:0000313" key="19">
    <source>
        <dbReference type="Proteomes" id="UP000463916"/>
    </source>
</evidence>
<feature type="domain" description="UvrD-like helicase C-terminal" evidence="17">
    <location>
        <begin position="301"/>
        <end position="567"/>
    </location>
</feature>
<dbReference type="InterPro" id="IPR038726">
    <property type="entry name" value="PDDEXK_AddAB-type"/>
</dbReference>
<evidence type="ECO:0000259" key="17">
    <source>
        <dbReference type="PROSITE" id="PS51217"/>
    </source>
</evidence>
<dbReference type="GO" id="GO:0043138">
    <property type="term" value="F:3'-5' DNA helicase activity"/>
    <property type="evidence" value="ECO:0007669"/>
    <property type="project" value="UniProtKB-EC"/>
</dbReference>
<protein>
    <recommendedName>
        <fullName evidence="13">DNA 3'-5' helicase</fullName>
        <ecNumber evidence="13">5.6.2.4</ecNumber>
    </recommendedName>
</protein>
<evidence type="ECO:0000256" key="13">
    <source>
        <dbReference type="ARBA" id="ARBA00034808"/>
    </source>
</evidence>
<evidence type="ECO:0000259" key="16">
    <source>
        <dbReference type="PROSITE" id="PS51198"/>
    </source>
</evidence>
<dbReference type="Pfam" id="PF12705">
    <property type="entry name" value="PDDEXK_1"/>
    <property type="match status" value="1"/>
</dbReference>
<dbReference type="RefSeq" id="WP_161849021.1">
    <property type="nucleotide sequence ID" value="NZ_AP019552.1"/>
</dbReference>